<dbReference type="RefSeq" id="WP_103127739.1">
    <property type="nucleotide sequence ID" value="NZ_BFAG01000001.1"/>
</dbReference>
<proteinExistence type="predicted"/>
<comment type="caution">
    <text evidence="1">The sequence shown here is derived from an EMBL/GenBank/DDBJ whole genome shotgun (WGS) entry which is preliminary data.</text>
</comment>
<sequence>MTQLTVDVQLDERGRPVFRLTEAQAAALGLQPGAAREARWEVQLEQTQHGQSSLSKYIGIAPRLEEGSLDYYRRAKGHTE</sequence>
<evidence type="ECO:0000313" key="2">
    <source>
        <dbReference type="Proteomes" id="UP000236569"/>
    </source>
</evidence>
<dbReference type="Proteomes" id="UP000236569">
    <property type="component" value="Unassembled WGS sequence"/>
</dbReference>
<keyword evidence="2" id="KW-1185">Reference proteome</keyword>
<gene>
    <name evidence="1" type="ORF">DAERI_010343</name>
</gene>
<evidence type="ECO:0000313" key="1">
    <source>
        <dbReference type="EMBL" id="GBF04171.1"/>
    </source>
</evidence>
<dbReference type="AlphaFoldDB" id="A0A2I9DHK4"/>
<dbReference type="EMBL" id="BFAG01000001">
    <property type="protein sequence ID" value="GBF04171.1"/>
    <property type="molecule type" value="Genomic_DNA"/>
</dbReference>
<dbReference type="OrthoDB" id="9908923at2"/>
<organism evidence="1 2">
    <name type="scientific">Deinococcus aerius</name>
    <dbReference type="NCBI Taxonomy" id="200253"/>
    <lineage>
        <taxon>Bacteria</taxon>
        <taxon>Thermotogati</taxon>
        <taxon>Deinococcota</taxon>
        <taxon>Deinococci</taxon>
        <taxon>Deinococcales</taxon>
        <taxon>Deinococcaceae</taxon>
        <taxon>Deinococcus</taxon>
    </lineage>
</organism>
<reference evidence="2" key="1">
    <citation type="submission" date="2018-01" db="EMBL/GenBank/DDBJ databases">
        <title>Draft Genome Sequence of the Radioresistant Bacterium Deinococcus aerius TR0125, Isolated from the Higher Atmosphere above Japan.</title>
        <authorList>
            <person name="Satoh K."/>
            <person name="Arai H."/>
            <person name="Sanzen T."/>
            <person name="Kawaguchi Y."/>
            <person name="Hayashi H."/>
            <person name="Yokobori S."/>
            <person name="Yamagishi A."/>
            <person name="Oono Y."/>
            <person name="Narumi I."/>
        </authorList>
    </citation>
    <scope>NUCLEOTIDE SEQUENCE [LARGE SCALE GENOMIC DNA]</scope>
    <source>
        <strain evidence="2">TR0125</strain>
    </source>
</reference>
<protein>
    <submittedName>
        <fullName evidence="1">Uncharacterized protein</fullName>
    </submittedName>
</protein>
<accession>A0A2I9DHK4</accession>
<name>A0A2I9DHK4_9DEIO</name>